<gene>
    <name evidence="2" type="ORF">MAR_037862</name>
</gene>
<sequence>MKLIIFMCLAASAVCQTEGLTAEAVNETEYEVGVEIRDEDGELVSQSDIFIHEDFQVEKPVNISVCLIKEINDTSTCFNEKPLTFELPSSIWAHCEGREIRILEATDWTTEEAVL</sequence>
<name>A0ABY7FPQ4_MYAAR</name>
<evidence type="ECO:0000313" key="2">
    <source>
        <dbReference type="EMBL" id="WAR24193.1"/>
    </source>
</evidence>
<feature type="chain" id="PRO_5046683331" evidence="1">
    <location>
        <begin position="20"/>
        <end position="115"/>
    </location>
</feature>
<accession>A0ABY7FPQ4</accession>
<protein>
    <submittedName>
        <fullName evidence="2">Uncharacterized protein</fullName>
    </submittedName>
</protein>
<keyword evidence="1" id="KW-0732">Signal</keyword>
<reference evidence="2" key="1">
    <citation type="submission" date="2022-11" db="EMBL/GenBank/DDBJ databases">
        <title>Centuries of genome instability and evolution in soft-shell clam transmissible cancer (bioRxiv).</title>
        <authorList>
            <person name="Hart S.F.M."/>
            <person name="Yonemitsu M.A."/>
            <person name="Giersch R.M."/>
            <person name="Beal B.F."/>
            <person name="Arriagada G."/>
            <person name="Davis B.W."/>
            <person name="Ostrander E.A."/>
            <person name="Goff S.P."/>
            <person name="Metzger M.J."/>
        </authorList>
    </citation>
    <scope>NUCLEOTIDE SEQUENCE</scope>
    <source>
        <strain evidence="2">MELC-2E11</strain>
        <tissue evidence="2">Siphon/mantle</tissue>
    </source>
</reference>
<keyword evidence="3" id="KW-1185">Reference proteome</keyword>
<proteinExistence type="predicted"/>
<organism evidence="2 3">
    <name type="scientific">Mya arenaria</name>
    <name type="common">Soft-shell clam</name>
    <dbReference type="NCBI Taxonomy" id="6604"/>
    <lineage>
        <taxon>Eukaryota</taxon>
        <taxon>Metazoa</taxon>
        <taxon>Spiralia</taxon>
        <taxon>Lophotrochozoa</taxon>
        <taxon>Mollusca</taxon>
        <taxon>Bivalvia</taxon>
        <taxon>Autobranchia</taxon>
        <taxon>Heteroconchia</taxon>
        <taxon>Euheterodonta</taxon>
        <taxon>Imparidentia</taxon>
        <taxon>Neoheterodontei</taxon>
        <taxon>Myida</taxon>
        <taxon>Myoidea</taxon>
        <taxon>Myidae</taxon>
        <taxon>Mya</taxon>
    </lineage>
</organism>
<dbReference type="Proteomes" id="UP001164746">
    <property type="component" value="Chromosome 13"/>
</dbReference>
<dbReference type="EMBL" id="CP111024">
    <property type="protein sequence ID" value="WAR24193.1"/>
    <property type="molecule type" value="Genomic_DNA"/>
</dbReference>
<evidence type="ECO:0000313" key="3">
    <source>
        <dbReference type="Proteomes" id="UP001164746"/>
    </source>
</evidence>
<feature type="signal peptide" evidence="1">
    <location>
        <begin position="1"/>
        <end position="19"/>
    </location>
</feature>
<evidence type="ECO:0000256" key="1">
    <source>
        <dbReference type="SAM" id="SignalP"/>
    </source>
</evidence>